<keyword evidence="3" id="KW-1185">Reference proteome</keyword>
<dbReference type="STRING" id="4540.A0A3L6RK22"/>
<dbReference type="Proteomes" id="UP000275267">
    <property type="component" value="Unassembled WGS sequence"/>
</dbReference>
<protein>
    <submittedName>
        <fullName evidence="2">INDETERMINATE-related protein 1</fullName>
    </submittedName>
</protein>
<dbReference type="EMBL" id="PQIB02000008">
    <property type="protein sequence ID" value="RLN04890.1"/>
    <property type="molecule type" value="Genomic_DNA"/>
</dbReference>
<feature type="region of interest" description="Disordered" evidence="1">
    <location>
        <begin position="1"/>
        <end position="78"/>
    </location>
</feature>
<reference evidence="3" key="1">
    <citation type="journal article" date="2019" name="Nat. Commun.">
        <title>The genome of broomcorn millet.</title>
        <authorList>
            <person name="Zou C."/>
            <person name="Miki D."/>
            <person name="Li D."/>
            <person name="Tang Q."/>
            <person name="Xiao L."/>
            <person name="Rajput S."/>
            <person name="Deng P."/>
            <person name="Jia W."/>
            <person name="Huang R."/>
            <person name="Zhang M."/>
            <person name="Sun Y."/>
            <person name="Hu J."/>
            <person name="Fu X."/>
            <person name="Schnable P.S."/>
            <person name="Li F."/>
            <person name="Zhang H."/>
            <person name="Feng B."/>
            <person name="Zhu X."/>
            <person name="Liu R."/>
            <person name="Schnable J.C."/>
            <person name="Zhu J.-K."/>
            <person name="Zhang H."/>
        </authorList>
    </citation>
    <scope>NUCLEOTIDE SEQUENCE [LARGE SCALE GENOMIC DNA]</scope>
</reference>
<gene>
    <name evidence="2" type="ORF">C2845_PM13G25390</name>
</gene>
<comment type="caution">
    <text evidence="2">The sequence shown here is derived from an EMBL/GenBank/DDBJ whole genome shotgun (WGS) entry which is preliminary data.</text>
</comment>
<feature type="compositionally biased region" description="Low complexity" evidence="1">
    <location>
        <begin position="41"/>
        <end position="54"/>
    </location>
</feature>
<evidence type="ECO:0000313" key="3">
    <source>
        <dbReference type="Proteomes" id="UP000275267"/>
    </source>
</evidence>
<accession>A0A3L6RK22</accession>
<evidence type="ECO:0000313" key="2">
    <source>
        <dbReference type="EMBL" id="RLN04890.1"/>
    </source>
</evidence>
<feature type="compositionally biased region" description="Gly residues" evidence="1">
    <location>
        <begin position="1"/>
        <end position="13"/>
    </location>
</feature>
<name>A0A3L6RK22_PANMI</name>
<feature type="region of interest" description="Disordered" evidence="1">
    <location>
        <begin position="101"/>
        <end position="121"/>
    </location>
</feature>
<organism evidence="2 3">
    <name type="scientific">Panicum miliaceum</name>
    <name type="common">Proso millet</name>
    <name type="synonym">Broomcorn millet</name>
    <dbReference type="NCBI Taxonomy" id="4540"/>
    <lineage>
        <taxon>Eukaryota</taxon>
        <taxon>Viridiplantae</taxon>
        <taxon>Streptophyta</taxon>
        <taxon>Embryophyta</taxon>
        <taxon>Tracheophyta</taxon>
        <taxon>Spermatophyta</taxon>
        <taxon>Magnoliopsida</taxon>
        <taxon>Liliopsida</taxon>
        <taxon>Poales</taxon>
        <taxon>Poaceae</taxon>
        <taxon>PACMAD clade</taxon>
        <taxon>Panicoideae</taxon>
        <taxon>Panicodae</taxon>
        <taxon>Paniceae</taxon>
        <taxon>Panicinae</taxon>
        <taxon>Panicum</taxon>
        <taxon>Panicum sect. Panicum</taxon>
    </lineage>
</organism>
<evidence type="ECO:0000256" key="1">
    <source>
        <dbReference type="SAM" id="MobiDB-lite"/>
    </source>
</evidence>
<sequence>MGATTSGGGGGGSVNSLLRGLGSGGALNGRPAGAAGFMAGESSSSRSTSQAENESQFRDLMNSLAASGSGGFPGMDDGKLSTRDFLGVGGGVVRSMGGAAGLPLRHGAAGTGMGSLDPEMK</sequence>
<dbReference type="OrthoDB" id="6354171at2759"/>
<proteinExistence type="predicted"/>
<dbReference type="AlphaFoldDB" id="A0A3L6RK22"/>